<sequence>MSPDNHETHAHRATAVIALGSNLGDREATLQRAVAALDALPESSVLAVSSWHGTVALTLDGLDPAKPAYLNGVALLGTRLDPYTLLDELLRIEVENGRDRTDPQAERWGDRTLDLDLIALDQLEIDSEVLQLPHPRAHERDFVLAPWFELQPDAELIGHGPIAALLERLRATGPESDAGAP</sequence>
<evidence type="ECO:0000256" key="1">
    <source>
        <dbReference type="ARBA" id="ARBA00000198"/>
    </source>
</evidence>
<dbReference type="EMBL" id="JACHBS010000001">
    <property type="protein sequence ID" value="MBB5618222.1"/>
    <property type="molecule type" value="Genomic_DNA"/>
</dbReference>
<evidence type="ECO:0000256" key="7">
    <source>
        <dbReference type="ARBA" id="ARBA00022840"/>
    </source>
</evidence>
<keyword evidence="7" id="KW-0067">ATP-binding</keyword>
<evidence type="ECO:0000256" key="5">
    <source>
        <dbReference type="ARBA" id="ARBA00022741"/>
    </source>
</evidence>
<evidence type="ECO:0000256" key="6">
    <source>
        <dbReference type="ARBA" id="ARBA00022777"/>
    </source>
</evidence>
<protein>
    <recommendedName>
        <fullName evidence="3">2-amino-4-hydroxy-6-hydroxymethyldihydropteridine diphosphokinase</fullName>
        <ecNumber evidence="3">2.7.6.3</ecNumber>
    </recommendedName>
</protein>
<keyword evidence="8" id="KW-0289">Folate biosynthesis</keyword>
<evidence type="ECO:0000256" key="2">
    <source>
        <dbReference type="ARBA" id="ARBA00005051"/>
    </source>
</evidence>
<dbReference type="GO" id="GO:0003848">
    <property type="term" value="F:2-amino-4-hydroxy-6-hydroxymethyldihydropteridine diphosphokinase activity"/>
    <property type="evidence" value="ECO:0007669"/>
    <property type="project" value="UniProtKB-EC"/>
</dbReference>
<evidence type="ECO:0000256" key="3">
    <source>
        <dbReference type="ARBA" id="ARBA00013253"/>
    </source>
</evidence>
<evidence type="ECO:0000313" key="10">
    <source>
        <dbReference type="EMBL" id="MBB5618222.1"/>
    </source>
</evidence>
<evidence type="ECO:0000256" key="4">
    <source>
        <dbReference type="ARBA" id="ARBA00022679"/>
    </source>
</evidence>
<comment type="pathway">
    <text evidence="2">Cofactor biosynthesis; tetrahydrofolate biosynthesis; 2-amino-4-hydroxy-6-hydroxymethyl-7,8-dihydropteridine diphosphate from 7,8-dihydroneopterin triphosphate: step 4/4.</text>
</comment>
<organism evidence="10 11">
    <name type="scientific">Microcella frigidaquae</name>
    <dbReference type="NCBI Taxonomy" id="424758"/>
    <lineage>
        <taxon>Bacteria</taxon>
        <taxon>Bacillati</taxon>
        <taxon>Actinomycetota</taxon>
        <taxon>Actinomycetes</taxon>
        <taxon>Micrococcales</taxon>
        <taxon>Microbacteriaceae</taxon>
        <taxon>Microcella</taxon>
    </lineage>
</organism>
<dbReference type="Pfam" id="PF01288">
    <property type="entry name" value="HPPK"/>
    <property type="match status" value="1"/>
</dbReference>
<dbReference type="GO" id="GO:0046656">
    <property type="term" value="P:folic acid biosynthetic process"/>
    <property type="evidence" value="ECO:0007669"/>
    <property type="project" value="UniProtKB-KW"/>
</dbReference>
<name>A0A840XIA3_9MICO</name>
<evidence type="ECO:0000256" key="8">
    <source>
        <dbReference type="ARBA" id="ARBA00022909"/>
    </source>
</evidence>
<accession>A0A840XIA3</accession>
<dbReference type="InterPro" id="IPR035907">
    <property type="entry name" value="Hppk_sf"/>
</dbReference>
<reference evidence="10 11" key="1">
    <citation type="submission" date="2020-08" db="EMBL/GenBank/DDBJ databases">
        <title>Sequencing the genomes of 1000 actinobacteria strains.</title>
        <authorList>
            <person name="Klenk H.-P."/>
        </authorList>
    </citation>
    <scope>NUCLEOTIDE SEQUENCE [LARGE SCALE GENOMIC DNA]</scope>
    <source>
        <strain evidence="10 11">DSM 23889</strain>
    </source>
</reference>
<dbReference type="Gene3D" id="3.30.70.560">
    <property type="entry name" value="7,8-Dihydro-6-hydroxymethylpterin-pyrophosphokinase HPPK"/>
    <property type="match status" value="1"/>
</dbReference>
<dbReference type="NCBIfam" id="TIGR01498">
    <property type="entry name" value="folK"/>
    <property type="match status" value="1"/>
</dbReference>
<dbReference type="UniPathway" id="UPA00077">
    <property type="reaction ID" value="UER00155"/>
</dbReference>
<dbReference type="Proteomes" id="UP000552883">
    <property type="component" value="Unassembled WGS sequence"/>
</dbReference>
<keyword evidence="5" id="KW-0547">Nucleotide-binding</keyword>
<dbReference type="PANTHER" id="PTHR43071">
    <property type="entry name" value="2-AMINO-4-HYDROXY-6-HYDROXYMETHYLDIHYDROPTERIDINE PYROPHOSPHOKINASE"/>
    <property type="match status" value="1"/>
</dbReference>
<dbReference type="GO" id="GO:0016301">
    <property type="term" value="F:kinase activity"/>
    <property type="evidence" value="ECO:0007669"/>
    <property type="project" value="UniProtKB-KW"/>
</dbReference>
<feature type="domain" description="7,8-dihydro-6-hydroxymethylpterin-pyrophosphokinase" evidence="9">
    <location>
        <begin position="16"/>
        <end position="152"/>
    </location>
</feature>
<comment type="caution">
    <text evidence="10">The sequence shown here is derived from an EMBL/GenBank/DDBJ whole genome shotgun (WGS) entry which is preliminary data.</text>
</comment>
<proteinExistence type="predicted"/>
<evidence type="ECO:0000259" key="9">
    <source>
        <dbReference type="Pfam" id="PF01288"/>
    </source>
</evidence>
<dbReference type="RefSeq" id="WP_153982039.1">
    <property type="nucleotide sequence ID" value="NZ_BAAANZ010000004.1"/>
</dbReference>
<dbReference type="GO" id="GO:0046654">
    <property type="term" value="P:tetrahydrofolate biosynthetic process"/>
    <property type="evidence" value="ECO:0007669"/>
    <property type="project" value="UniProtKB-UniPathway"/>
</dbReference>
<dbReference type="SUPFAM" id="SSF55083">
    <property type="entry name" value="6-hydroxymethyl-7,8-dihydropterin pyrophosphokinase, HPPK"/>
    <property type="match status" value="1"/>
</dbReference>
<dbReference type="AlphaFoldDB" id="A0A840XIA3"/>
<evidence type="ECO:0000313" key="11">
    <source>
        <dbReference type="Proteomes" id="UP000552883"/>
    </source>
</evidence>
<gene>
    <name evidence="10" type="ORF">BJ959_001718</name>
</gene>
<dbReference type="EC" id="2.7.6.3" evidence="3"/>
<keyword evidence="11" id="KW-1185">Reference proteome</keyword>
<comment type="catalytic activity">
    <reaction evidence="1">
        <text>6-hydroxymethyl-7,8-dihydropterin + ATP = (7,8-dihydropterin-6-yl)methyl diphosphate + AMP + H(+)</text>
        <dbReference type="Rhea" id="RHEA:11412"/>
        <dbReference type="ChEBI" id="CHEBI:15378"/>
        <dbReference type="ChEBI" id="CHEBI:30616"/>
        <dbReference type="ChEBI" id="CHEBI:44841"/>
        <dbReference type="ChEBI" id="CHEBI:72950"/>
        <dbReference type="ChEBI" id="CHEBI:456215"/>
        <dbReference type="EC" id="2.7.6.3"/>
    </reaction>
</comment>
<dbReference type="GO" id="GO:0005524">
    <property type="term" value="F:ATP binding"/>
    <property type="evidence" value="ECO:0007669"/>
    <property type="project" value="UniProtKB-KW"/>
</dbReference>
<keyword evidence="4" id="KW-0808">Transferase</keyword>
<dbReference type="CDD" id="cd00483">
    <property type="entry name" value="HPPK"/>
    <property type="match status" value="1"/>
</dbReference>
<keyword evidence="6 10" id="KW-0418">Kinase</keyword>
<dbReference type="PANTHER" id="PTHR43071:SF1">
    <property type="entry name" value="2-AMINO-4-HYDROXY-6-HYDROXYMETHYLDIHYDROPTERIDINE PYROPHOSPHOKINASE"/>
    <property type="match status" value="1"/>
</dbReference>
<dbReference type="OrthoDB" id="9808041at2"/>
<dbReference type="InterPro" id="IPR000550">
    <property type="entry name" value="Hppk"/>
</dbReference>